<feature type="region of interest" description="Disordered" evidence="1">
    <location>
        <begin position="25"/>
        <end position="44"/>
    </location>
</feature>
<gene>
    <name evidence="2" type="ORF">S01H1_47903</name>
</gene>
<comment type="caution">
    <text evidence="2">The sequence shown here is derived from an EMBL/GenBank/DDBJ whole genome shotgun (WGS) entry which is preliminary data.</text>
</comment>
<reference evidence="2" key="1">
    <citation type="journal article" date="2014" name="Front. Microbiol.">
        <title>High frequency of phylogenetically diverse reductive dehalogenase-homologous genes in deep subseafloor sedimentary metagenomes.</title>
        <authorList>
            <person name="Kawai M."/>
            <person name="Futagami T."/>
            <person name="Toyoda A."/>
            <person name="Takaki Y."/>
            <person name="Nishi S."/>
            <person name="Hori S."/>
            <person name="Arai W."/>
            <person name="Tsubouchi T."/>
            <person name="Morono Y."/>
            <person name="Uchiyama I."/>
            <person name="Ito T."/>
            <person name="Fujiyama A."/>
            <person name="Inagaki F."/>
            <person name="Takami H."/>
        </authorList>
    </citation>
    <scope>NUCLEOTIDE SEQUENCE</scope>
    <source>
        <strain evidence="2">Expedition CK06-06</strain>
    </source>
</reference>
<sequence length="44" mass="4702">IFVLGALITRVYASMFGAKILPREADSLANDPSPGESPDDKPEI</sequence>
<dbReference type="AlphaFoldDB" id="X0WPQ6"/>
<feature type="non-terminal residue" evidence="2">
    <location>
        <position position="1"/>
    </location>
</feature>
<name>X0WPQ6_9ZZZZ</name>
<protein>
    <submittedName>
        <fullName evidence="2">Uncharacterized protein</fullName>
    </submittedName>
</protein>
<accession>X0WPQ6</accession>
<evidence type="ECO:0000256" key="1">
    <source>
        <dbReference type="SAM" id="MobiDB-lite"/>
    </source>
</evidence>
<organism evidence="2">
    <name type="scientific">marine sediment metagenome</name>
    <dbReference type="NCBI Taxonomy" id="412755"/>
    <lineage>
        <taxon>unclassified sequences</taxon>
        <taxon>metagenomes</taxon>
        <taxon>ecological metagenomes</taxon>
    </lineage>
</organism>
<dbReference type="EMBL" id="BARS01030731">
    <property type="protein sequence ID" value="GAG25212.1"/>
    <property type="molecule type" value="Genomic_DNA"/>
</dbReference>
<evidence type="ECO:0000313" key="2">
    <source>
        <dbReference type="EMBL" id="GAG25212.1"/>
    </source>
</evidence>
<proteinExistence type="predicted"/>